<dbReference type="Proteomes" id="UP000732377">
    <property type="component" value="Unassembled WGS sequence"/>
</dbReference>
<feature type="transmembrane region" description="Helical" evidence="1">
    <location>
        <begin position="49"/>
        <end position="70"/>
    </location>
</feature>
<evidence type="ECO:0000313" key="2">
    <source>
        <dbReference type="EMBL" id="MBY6274662.1"/>
    </source>
</evidence>
<keyword evidence="1" id="KW-1133">Transmembrane helix</keyword>
<evidence type="ECO:0000256" key="1">
    <source>
        <dbReference type="SAM" id="Phobius"/>
    </source>
</evidence>
<gene>
    <name evidence="3" type="ORF">A6D92_10435</name>
    <name evidence="2" type="ORF">CWE10_00365</name>
</gene>
<reference evidence="3" key="2">
    <citation type="submission" date="2016-04" db="EMBL/GenBank/DDBJ databases">
        <authorList>
            <person name="Evans L.H."/>
            <person name="Alamgir A."/>
            <person name="Owens N."/>
            <person name="Weber N.D."/>
            <person name="Virtaneva K."/>
            <person name="Barbian K."/>
            <person name="Babar A."/>
            <person name="Rosenke K."/>
        </authorList>
    </citation>
    <scope>NUCLEOTIDE SEQUENCE [LARGE SCALE GENOMIC DNA]</scope>
    <source>
        <strain evidence="3">G2</strain>
    </source>
</reference>
<keyword evidence="1" id="KW-0472">Membrane</keyword>
<name>A0A1Y2T5R0_SYMTR</name>
<dbReference type="EMBL" id="LWLV01000849">
    <property type="protein sequence ID" value="OTA41054.1"/>
    <property type="molecule type" value="Genomic_DNA"/>
</dbReference>
<organism evidence="3 4">
    <name type="scientific">Symbiobacterium thermophilum</name>
    <dbReference type="NCBI Taxonomy" id="2734"/>
    <lineage>
        <taxon>Bacteria</taxon>
        <taxon>Bacillati</taxon>
        <taxon>Bacillota</taxon>
        <taxon>Clostridia</taxon>
        <taxon>Eubacteriales</taxon>
        <taxon>Symbiobacteriaceae</taxon>
        <taxon>Symbiobacterium</taxon>
    </lineage>
</organism>
<reference evidence="4" key="1">
    <citation type="submission" date="2016-04" db="EMBL/GenBank/DDBJ databases">
        <authorList>
            <person name="Antunes L.P."/>
            <person name="Martins L.F."/>
            <person name="Pereira R.V."/>
            <person name="Thomas A.M."/>
            <person name="Barbosa D."/>
            <person name="Nascimento L."/>
            <person name="Silva G.M."/>
            <person name="Condomitti G.W."/>
            <person name="Digiampietri L.A."/>
            <person name="Lombardi K.C."/>
            <person name="Ramos P.L."/>
            <person name="Quaggio R.B."/>
            <person name="Oliveira J.C."/>
            <person name="Pascon R.C."/>
            <person name="Cruz J.B."/>
            <person name="Silva A.M."/>
            <person name="Setubal J.C."/>
        </authorList>
    </citation>
    <scope>NUCLEOTIDE SEQUENCE [LARGE SCALE GENOMIC DNA]</scope>
</reference>
<protein>
    <submittedName>
        <fullName evidence="3">Uncharacterized protein</fullName>
    </submittedName>
</protein>
<proteinExistence type="predicted"/>
<evidence type="ECO:0000313" key="4">
    <source>
        <dbReference type="Proteomes" id="UP000194267"/>
    </source>
</evidence>
<sequence length="140" mass="14565">MPRWVRFLSCTVTGAVLSFGGVLLAAVAAERPPGFWRALQAFAVTPGFWALALLFCLLAAGAVAAARALVSLYGLPPAAAGALGGAVLATCYLAALVSRHLDAWGGWEGTLPRLWPAALWMALPFAASGAASGWLWERLD</sequence>
<feature type="transmembrane region" description="Helical" evidence="1">
    <location>
        <begin position="77"/>
        <end position="97"/>
    </location>
</feature>
<dbReference type="EMBL" id="PIUK01000001">
    <property type="protein sequence ID" value="MBY6274662.1"/>
    <property type="molecule type" value="Genomic_DNA"/>
</dbReference>
<dbReference type="AlphaFoldDB" id="A0A1Y2T5R0"/>
<reference evidence="2" key="3">
    <citation type="submission" date="2017-11" db="EMBL/GenBank/DDBJ databases">
        <title>Three new genomes from thermophilic consortium.</title>
        <authorList>
            <person name="Quaggio R."/>
            <person name="Amgarten D."/>
            <person name="Setubal J.C."/>
        </authorList>
    </citation>
    <scope>NUCLEOTIDE SEQUENCE</scope>
    <source>
        <strain evidence="2">ZCTH01-B2</strain>
    </source>
</reference>
<feature type="transmembrane region" description="Helical" evidence="1">
    <location>
        <begin position="117"/>
        <end position="136"/>
    </location>
</feature>
<comment type="caution">
    <text evidence="3">The sequence shown here is derived from an EMBL/GenBank/DDBJ whole genome shotgun (WGS) entry which is preliminary data.</text>
</comment>
<evidence type="ECO:0000313" key="3">
    <source>
        <dbReference type="EMBL" id="OTA41054.1"/>
    </source>
</evidence>
<keyword evidence="1" id="KW-0812">Transmembrane</keyword>
<dbReference type="RefSeq" id="WP_273377415.1">
    <property type="nucleotide sequence ID" value="NZ_JACSIR010000134.1"/>
</dbReference>
<accession>A0A1Y2T5R0</accession>
<dbReference type="Proteomes" id="UP000194267">
    <property type="component" value="Unassembled WGS sequence"/>
</dbReference>